<dbReference type="EMBL" id="CAADEW010000033">
    <property type="protein sequence ID" value="VFJ51903.1"/>
    <property type="molecule type" value="Genomic_DNA"/>
</dbReference>
<organism evidence="3">
    <name type="scientific">Candidatus Kentrum sp. FW</name>
    <dbReference type="NCBI Taxonomy" id="2126338"/>
    <lineage>
        <taxon>Bacteria</taxon>
        <taxon>Pseudomonadati</taxon>
        <taxon>Pseudomonadota</taxon>
        <taxon>Gammaproteobacteria</taxon>
        <taxon>Candidatus Kentrum</taxon>
    </lineage>
</organism>
<evidence type="ECO:0000256" key="1">
    <source>
        <dbReference type="ARBA" id="ARBA00022801"/>
    </source>
</evidence>
<dbReference type="InterPro" id="IPR050266">
    <property type="entry name" value="AB_hydrolase_sf"/>
</dbReference>
<dbReference type="InterPro" id="IPR000073">
    <property type="entry name" value="AB_hydrolase_1"/>
</dbReference>
<accession>A0A450SG29</accession>
<protein>
    <submittedName>
        <fullName evidence="3">Pimeloyl-ACP methyl ester carboxylesterase</fullName>
    </submittedName>
</protein>
<dbReference type="AlphaFoldDB" id="A0A450SG29"/>
<reference evidence="3" key="1">
    <citation type="submission" date="2019-02" db="EMBL/GenBank/DDBJ databases">
        <authorList>
            <person name="Gruber-Vodicka R. H."/>
            <person name="Seah K. B. B."/>
        </authorList>
    </citation>
    <scope>NUCLEOTIDE SEQUENCE</scope>
    <source>
        <strain evidence="3">BECK_BZ15</strain>
    </source>
</reference>
<dbReference type="PANTHER" id="PTHR43798:SF31">
    <property type="entry name" value="AB HYDROLASE SUPERFAMILY PROTEIN YCLE"/>
    <property type="match status" value="1"/>
</dbReference>
<dbReference type="Gene3D" id="3.40.50.1820">
    <property type="entry name" value="alpha/beta hydrolase"/>
    <property type="match status" value="1"/>
</dbReference>
<dbReference type="PRINTS" id="PR00111">
    <property type="entry name" value="ABHYDROLASE"/>
</dbReference>
<dbReference type="SUPFAM" id="SSF53474">
    <property type="entry name" value="alpha/beta-Hydrolases"/>
    <property type="match status" value="1"/>
</dbReference>
<evidence type="ECO:0000313" key="3">
    <source>
        <dbReference type="EMBL" id="VFJ51903.1"/>
    </source>
</evidence>
<dbReference type="InterPro" id="IPR029058">
    <property type="entry name" value="AB_hydrolase_fold"/>
</dbReference>
<dbReference type="InterPro" id="IPR000639">
    <property type="entry name" value="Epox_hydrolase-like"/>
</dbReference>
<feature type="domain" description="AB hydrolase-1" evidence="2">
    <location>
        <begin position="45"/>
        <end position="152"/>
    </location>
</feature>
<dbReference type="PRINTS" id="PR00412">
    <property type="entry name" value="EPOXHYDRLASE"/>
</dbReference>
<dbReference type="GO" id="GO:0016787">
    <property type="term" value="F:hydrolase activity"/>
    <property type="evidence" value="ECO:0007669"/>
    <property type="project" value="UniProtKB-KW"/>
</dbReference>
<evidence type="ECO:0000259" key="2">
    <source>
        <dbReference type="Pfam" id="PF00561"/>
    </source>
</evidence>
<gene>
    <name evidence="3" type="ORF">BECKFW1821A_GA0114235_103321</name>
</gene>
<dbReference type="PANTHER" id="PTHR43798">
    <property type="entry name" value="MONOACYLGLYCEROL LIPASE"/>
    <property type="match status" value="1"/>
</dbReference>
<proteinExistence type="predicted"/>
<sequence>MMITGSSALMDLRSIPTLAGIDAEVITTERLTTRVLFSGIQDGIPVLFLHGNLISATCWEEVMLTLQAGYRAIAPDQRGYGSADPAKKIHATRGMGDLADDTIALLGYLGIDRAHFIGHSMGGSVIWRLLVEHPERFLTATLIAPPPPYGFGATKDASGIPCCANFAGSGAGLINAEMVKRLMDGDRSLDSPFSPRTIFRTLVFKPPFIPDREEELLSATLATHFGEQDFPGDFSRSSNWPYVAPGQWGPLNAMSPKYAIDVEELYAAQSKTSILWIRGSQDAIISNHSAFDPAIAGERALLPDWPGATIYPPQPMLDQTRTVLEKYAMMGGIYREIALQNAGHMPYLEQLTAFNQAFHRHLESSRSWK</sequence>
<dbReference type="Pfam" id="PF00561">
    <property type="entry name" value="Abhydrolase_1"/>
    <property type="match status" value="1"/>
</dbReference>
<dbReference type="GO" id="GO:0016020">
    <property type="term" value="C:membrane"/>
    <property type="evidence" value="ECO:0007669"/>
    <property type="project" value="TreeGrafter"/>
</dbReference>
<keyword evidence="1" id="KW-0378">Hydrolase</keyword>
<name>A0A450SG29_9GAMM</name>